<evidence type="ECO:0000313" key="3">
    <source>
        <dbReference type="EMBL" id="PDX57459.1"/>
    </source>
</evidence>
<evidence type="ECO:0000256" key="1">
    <source>
        <dbReference type="SAM" id="MobiDB-lite"/>
    </source>
</evidence>
<dbReference type="AlphaFoldDB" id="A0A2A6Z7X5"/>
<keyword evidence="4" id="KW-1185">Reference proteome</keyword>
<evidence type="ECO:0000259" key="2">
    <source>
        <dbReference type="Pfam" id="PF14550"/>
    </source>
</evidence>
<accession>A0A2A6Z7X5</accession>
<feature type="compositionally biased region" description="Basic and acidic residues" evidence="1">
    <location>
        <begin position="350"/>
        <end position="382"/>
    </location>
</feature>
<protein>
    <recommendedName>
        <fullName evidence="2">Phage-like element PBSX protein XkdF domain-containing protein</fullName>
    </recommendedName>
</protein>
<dbReference type="Pfam" id="PF14550">
    <property type="entry name" value="Peptidase_S78_2"/>
    <property type="match status" value="1"/>
</dbReference>
<sequence>MTRKVKKAKEITDARISFVSLVDKAANKRQFLIVKDEEGKAAFTTYGKIIKTDSESHFVTGVVYEPMVEDAHGNYMTADEIAKAAYWFAKNGNRVDLQHNFVSADGTAVVESWIAKSDSNIGGADIKEGTWLMTVEITDDDLWQSIEKGEITGLSMGGLGVFSKEDTELSEASVKKSKGRVTKGAVADSYKQANISSSFWNAFDALRNGLYSYNGYTGVYTYQTDESKIKEALEDFNGIITELLTDASQSLTKSLFDCKPTPEAGRIEKSGRTLSAKNRAALQNLYDDLGTFLADADAEKDKPGGETGTEEDKQHDGEEKGKNADKGTEKQPAEKPETDSEAAGTDTTDDTGKKPGDDNSAETTKKTKTTKEGKTMTKSEAEKLVQDAIAKALGQQTEQTPAAVTKAEDEEITPDFVQKAVDAAIKKALGQQEQEQKQEQQLTKADLEGFIEAIVKKSVAEVRGSRANPTNLNDASGIVQKSADQHYLHGIL</sequence>
<comment type="caution">
    <text evidence="3">The sequence shown here is derived from an EMBL/GenBank/DDBJ whole genome shotgun (WGS) entry which is preliminary data.</text>
</comment>
<organism evidence="3 4">
    <name type="scientific">Faecalibacterium langellae</name>
    <dbReference type="NCBI Taxonomy" id="3435293"/>
    <lineage>
        <taxon>Bacteria</taxon>
        <taxon>Bacillati</taxon>
        <taxon>Bacillota</taxon>
        <taxon>Clostridia</taxon>
        <taxon>Eubacteriales</taxon>
        <taxon>Oscillospiraceae</taxon>
        <taxon>Faecalibacterium</taxon>
    </lineage>
</organism>
<dbReference type="EMBL" id="NMTQ01000037">
    <property type="protein sequence ID" value="PDX57459.1"/>
    <property type="molecule type" value="Genomic_DNA"/>
</dbReference>
<feature type="region of interest" description="Disordered" evidence="1">
    <location>
        <begin position="297"/>
        <end position="382"/>
    </location>
</feature>
<dbReference type="InterPro" id="IPR027924">
    <property type="entry name" value="XkdF"/>
</dbReference>
<proteinExistence type="predicted"/>
<name>A0A2A6Z7X5_9FIRM</name>
<dbReference type="Proteomes" id="UP000220752">
    <property type="component" value="Unassembled WGS sequence"/>
</dbReference>
<feature type="domain" description="Phage-like element PBSX protein XkdF" evidence="2">
    <location>
        <begin position="49"/>
        <end position="159"/>
    </location>
</feature>
<feature type="compositionally biased region" description="Basic and acidic residues" evidence="1">
    <location>
        <begin position="297"/>
        <end position="338"/>
    </location>
</feature>
<evidence type="ECO:0000313" key="4">
    <source>
        <dbReference type="Proteomes" id="UP000220752"/>
    </source>
</evidence>
<reference evidence="3 4" key="1">
    <citation type="journal article" date="2017" name="Front. Microbiol.">
        <title>New Insights into the Diversity of the Genus Faecalibacterium.</title>
        <authorList>
            <person name="Benevides L."/>
            <person name="Burman S."/>
            <person name="Martin R."/>
            <person name="Robert V."/>
            <person name="Thomas M."/>
            <person name="Miquel S."/>
            <person name="Chain F."/>
            <person name="Sokol H."/>
            <person name="Bermudez-Humaran L.G."/>
            <person name="Morrison M."/>
            <person name="Langella P."/>
            <person name="Azevedo V.A."/>
            <person name="Chatel J.M."/>
            <person name="Soares S."/>
        </authorList>
    </citation>
    <scope>NUCLEOTIDE SEQUENCE [LARGE SCALE GENOMIC DNA]</scope>
    <source>
        <strain evidence="4">CNCM I-4540</strain>
    </source>
</reference>
<gene>
    <name evidence="3" type="ORF">CGS46_13135</name>
</gene>